<proteinExistence type="predicted"/>
<evidence type="ECO:0000256" key="1">
    <source>
        <dbReference type="SAM" id="MobiDB-lite"/>
    </source>
</evidence>
<dbReference type="RefSeq" id="WP_041061747.1">
    <property type="nucleotide sequence ID" value="NZ_JXAL01000008.1"/>
</dbReference>
<gene>
    <name evidence="2" type="ORF">SD71_07600</name>
</gene>
<keyword evidence="3" id="KW-1185">Reference proteome</keyword>
<organism evidence="2 3">
    <name type="scientific">Cohnella kolymensis</name>
    <dbReference type="NCBI Taxonomy" id="1590652"/>
    <lineage>
        <taxon>Bacteria</taxon>
        <taxon>Bacillati</taxon>
        <taxon>Bacillota</taxon>
        <taxon>Bacilli</taxon>
        <taxon>Bacillales</taxon>
        <taxon>Paenibacillaceae</taxon>
        <taxon>Cohnella</taxon>
    </lineage>
</organism>
<reference evidence="2 3" key="1">
    <citation type="submission" date="2014-12" db="EMBL/GenBank/DDBJ databases">
        <title>Draft genome sequence of Cohnella kolymensis strain B-2846.</title>
        <authorList>
            <person name="Karlyshev A.V."/>
            <person name="Kudryashova E.B."/>
        </authorList>
    </citation>
    <scope>NUCLEOTIDE SEQUENCE [LARGE SCALE GENOMIC DNA]</scope>
    <source>
        <strain evidence="2 3">VKM B-2846</strain>
    </source>
</reference>
<evidence type="ECO:0000313" key="2">
    <source>
        <dbReference type="EMBL" id="KIL36463.1"/>
    </source>
</evidence>
<comment type="caution">
    <text evidence="2">The sequence shown here is derived from an EMBL/GenBank/DDBJ whole genome shotgun (WGS) entry which is preliminary data.</text>
</comment>
<feature type="compositionally biased region" description="Acidic residues" evidence="1">
    <location>
        <begin position="47"/>
        <end position="59"/>
    </location>
</feature>
<accession>A0ABR5A607</accession>
<evidence type="ECO:0000313" key="3">
    <source>
        <dbReference type="Proteomes" id="UP000054526"/>
    </source>
</evidence>
<name>A0ABR5A607_9BACL</name>
<dbReference type="EMBL" id="JXAL01000008">
    <property type="protein sequence ID" value="KIL36463.1"/>
    <property type="molecule type" value="Genomic_DNA"/>
</dbReference>
<feature type="region of interest" description="Disordered" evidence="1">
    <location>
        <begin position="1"/>
        <end position="59"/>
    </location>
</feature>
<protein>
    <submittedName>
        <fullName evidence="2">Uncharacterized protein</fullName>
    </submittedName>
</protein>
<dbReference type="Proteomes" id="UP000054526">
    <property type="component" value="Unassembled WGS sequence"/>
</dbReference>
<sequence>MTPRNNEPGNDGVASNPARLDQFGDKLGSENEEEFRSAAAEVCDVSEVTEDAEEEPQNF</sequence>